<keyword evidence="1" id="KW-0812">Transmembrane</keyword>
<dbReference type="RefSeq" id="WP_003611057.1">
    <property type="nucleotide sequence ID" value="NZ_ADVE02000001.1"/>
</dbReference>
<organism evidence="2 3">
    <name type="scientific">Methylosinus trichosporium (strain ATCC 35070 / NCIMB 11131 / UNIQEM 75 / OB3b)</name>
    <dbReference type="NCBI Taxonomy" id="595536"/>
    <lineage>
        <taxon>Bacteria</taxon>
        <taxon>Pseudomonadati</taxon>
        <taxon>Pseudomonadota</taxon>
        <taxon>Alphaproteobacteria</taxon>
        <taxon>Hyphomicrobiales</taxon>
        <taxon>Methylocystaceae</taxon>
        <taxon>Methylosinus</taxon>
    </lineage>
</organism>
<keyword evidence="1" id="KW-1133">Transmembrane helix</keyword>
<reference evidence="3" key="1">
    <citation type="submission" date="2017-10" db="EMBL/GenBank/DDBJ databases">
        <title>Completed PacBio SMRT sequence of Methylosinus trichosporium OB3b reveals presence of a third large plasmid.</title>
        <authorList>
            <person name="Charles T.C."/>
            <person name="Lynch M.D.J."/>
            <person name="Heil J.R."/>
            <person name="Cheng J."/>
        </authorList>
    </citation>
    <scope>NUCLEOTIDE SEQUENCE [LARGE SCALE GENOMIC DNA]</scope>
    <source>
        <strain evidence="3">OB3b</strain>
    </source>
</reference>
<sequence length="81" mass="9032">MPIDFSLRLVDLLQVAVIAAGWIMVFATMRAEAKTSARRLDNVESELAKQTMILTQLSAGEARMDGLDRRLTLIEEARGRV</sequence>
<proteinExistence type="predicted"/>
<dbReference type="Proteomes" id="UP000230709">
    <property type="component" value="Chromosome"/>
</dbReference>
<evidence type="ECO:0000313" key="2">
    <source>
        <dbReference type="EMBL" id="ATQ67828.1"/>
    </source>
</evidence>
<dbReference type="AlphaFoldDB" id="A0A2D2CYK4"/>
<gene>
    <name evidence="2" type="ORF">CQW49_07910</name>
</gene>
<accession>A0A2D2CYK4</accession>
<evidence type="ECO:0000313" key="3">
    <source>
        <dbReference type="Proteomes" id="UP000230709"/>
    </source>
</evidence>
<name>A0A2D2CYK4_METT3</name>
<evidence type="ECO:0000256" key="1">
    <source>
        <dbReference type="SAM" id="Phobius"/>
    </source>
</evidence>
<dbReference type="EMBL" id="CP023737">
    <property type="protein sequence ID" value="ATQ67828.1"/>
    <property type="molecule type" value="Genomic_DNA"/>
</dbReference>
<keyword evidence="1" id="KW-0472">Membrane</keyword>
<protein>
    <submittedName>
        <fullName evidence="2">Uncharacterized protein</fullName>
    </submittedName>
</protein>
<dbReference type="KEGG" id="mtw:CQW49_07910"/>
<dbReference type="STRING" id="595536.GCA_000178815_03568"/>
<keyword evidence="3" id="KW-1185">Reference proteome</keyword>
<feature type="transmembrane region" description="Helical" evidence="1">
    <location>
        <begin position="12"/>
        <end position="29"/>
    </location>
</feature>